<dbReference type="Gene3D" id="3.10.560.10">
    <property type="entry name" value="Outer membrane lipoprotein wza domain like"/>
    <property type="match status" value="1"/>
</dbReference>
<reference evidence="5 6" key="1">
    <citation type="submission" date="2018-10" db="EMBL/GenBank/DDBJ databases">
        <title>Sinomicrobium pectinilyticum sp. nov., a pectinase-producing bacterium isolated from alkaline and saline soil, and emended description of the genus Sinomicrobium.</title>
        <authorList>
            <person name="Cheng B."/>
            <person name="Li C."/>
            <person name="Lai Q."/>
            <person name="Du M."/>
            <person name="Shao Z."/>
            <person name="Xu P."/>
            <person name="Yang C."/>
        </authorList>
    </citation>
    <scope>NUCLEOTIDE SEQUENCE [LARGE SCALE GENOMIC DNA]</scope>
    <source>
        <strain evidence="5 6">5DNS001</strain>
    </source>
</reference>
<dbReference type="OrthoDB" id="662756at2"/>
<comment type="caution">
    <text evidence="5">The sequence shown here is derived from an EMBL/GenBank/DDBJ whole genome shotgun (WGS) entry which is preliminary data.</text>
</comment>
<evidence type="ECO:0000259" key="3">
    <source>
        <dbReference type="Pfam" id="PF02563"/>
    </source>
</evidence>
<organism evidence="5 6">
    <name type="scientific">Sinomicrobium pectinilyticum</name>
    <dbReference type="NCBI Taxonomy" id="1084421"/>
    <lineage>
        <taxon>Bacteria</taxon>
        <taxon>Pseudomonadati</taxon>
        <taxon>Bacteroidota</taxon>
        <taxon>Flavobacteriia</taxon>
        <taxon>Flavobacteriales</taxon>
        <taxon>Flavobacteriaceae</taxon>
        <taxon>Sinomicrobium</taxon>
    </lineage>
</organism>
<keyword evidence="2" id="KW-0812">Transmembrane</keyword>
<accession>A0A3N0E1J3</accession>
<dbReference type="InterPro" id="IPR049712">
    <property type="entry name" value="Poly_export"/>
</dbReference>
<dbReference type="PROSITE" id="PS51257">
    <property type="entry name" value="PROKAR_LIPOPROTEIN"/>
    <property type="match status" value="1"/>
</dbReference>
<name>A0A3N0E1J3_SINP1</name>
<dbReference type="Pfam" id="PF02563">
    <property type="entry name" value="Poly_export"/>
    <property type="match status" value="1"/>
</dbReference>
<keyword evidence="6" id="KW-1185">Reference proteome</keyword>
<feature type="domain" description="Polysaccharide export protein N-terminal" evidence="3">
    <location>
        <begin position="51"/>
        <end position="146"/>
    </location>
</feature>
<evidence type="ECO:0000313" key="6">
    <source>
        <dbReference type="Proteomes" id="UP000267469"/>
    </source>
</evidence>
<gene>
    <name evidence="5" type="ORF">ED312_18665</name>
</gene>
<dbReference type="PANTHER" id="PTHR33619:SF3">
    <property type="entry name" value="POLYSACCHARIDE EXPORT PROTEIN GFCE-RELATED"/>
    <property type="match status" value="1"/>
</dbReference>
<evidence type="ECO:0000313" key="5">
    <source>
        <dbReference type="EMBL" id="RNL81633.1"/>
    </source>
</evidence>
<feature type="transmembrane region" description="Helical" evidence="2">
    <location>
        <begin position="245"/>
        <end position="263"/>
    </location>
</feature>
<dbReference type="InterPro" id="IPR003715">
    <property type="entry name" value="Poly_export_N"/>
</dbReference>
<evidence type="ECO:0000256" key="1">
    <source>
        <dbReference type="ARBA" id="ARBA00022729"/>
    </source>
</evidence>
<evidence type="ECO:0000256" key="2">
    <source>
        <dbReference type="SAM" id="Phobius"/>
    </source>
</evidence>
<dbReference type="PANTHER" id="PTHR33619">
    <property type="entry name" value="POLYSACCHARIDE EXPORT PROTEIN GFCE-RELATED"/>
    <property type="match status" value="1"/>
</dbReference>
<dbReference type="AlphaFoldDB" id="A0A3N0E1J3"/>
<sequence>MKIKRLVPYHTPAFFLLLFSIVLMTSCASRKNLVYFQDIEEIDKLASRVIYDPVLQPDDLLTITVSALNMETVLPFNLPVVAYMDTGQRASGTPQLQTYLLDNQGNLEFPVIGRIKLGGLTRSEAVDLLREKISHYVKNPVINIRIMNYRVTVLGEVARPGSYTIPNERITIPEALGLAGDLTVYGKRDNILIIRDKNGEKTYTRVDITKKDLLESPYYYLQQNDVIYVEPNKAQVQSSTYNRNATVVISIASVIIALISVLTR</sequence>
<protein>
    <submittedName>
        <fullName evidence="5">Polysaccharide export protein</fullName>
    </submittedName>
</protein>
<keyword evidence="1" id="KW-0732">Signal</keyword>
<dbReference type="GO" id="GO:0015159">
    <property type="term" value="F:polysaccharide transmembrane transporter activity"/>
    <property type="evidence" value="ECO:0007669"/>
    <property type="project" value="InterPro"/>
</dbReference>
<dbReference type="InterPro" id="IPR019554">
    <property type="entry name" value="Soluble_ligand-bd"/>
</dbReference>
<dbReference type="Proteomes" id="UP000267469">
    <property type="component" value="Unassembled WGS sequence"/>
</dbReference>
<dbReference type="EMBL" id="RJTM01000123">
    <property type="protein sequence ID" value="RNL81633.1"/>
    <property type="molecule type" value="Genomic_DNA"/>
</dbReference>
<keyword evidence="2" id="KW-1133">Transmembrane helix</keyword>
<keyword evidence="2" id="KW-0472">Membrane</keyword>
<dbReference type="Pfam" id="PF10531">
    <property type="entry name" value="SLBB"/>
    <property type="match status" value="1"/>
</dbReference>
<feature type="domain" description="Soluble ligand binding" evidence="4">
    <location>
        <begin position="150"/>
        <end position="201"/>
    </location>
</feature>
<proteinExistence type="predicted"/>
<evidence type="ECO:0000259" key="4">
    <source>
        <dbReference type="Pfam" id="PF10531"/>
    </source>
</evidence>